<name>A0A161TPU7_XYLHT</name>
<dbReference type="SUPFAM" id="SSF56112">
    <property type="entry name" value="Protein kinase-like (PK-like)"/>
    <property type="match status" value="1"/>
</dbReference>
<reference evidence="2 3" key="1">
    <citation type="journal article" date="2016" name="Fungal Biol.">
        <title>The genome of Xylona heveae provides a window into fungal endophytism.</title>
        <authorList>
            <person name="Gazis R."/>
            <person name="Kuo A."/>
            <person name="Riley R."/>
            <person name="LaButti K."/>
            <person name="Lipzen A."/>
            <person name="Lin J."/>
            <person name="Amirebrahimi M."/>
            <person name="Hesse C.N."/>
            <person name="Spatafora J.W."/>
            <person name="Henrissat B."/>
            <person name="Hainaut M."/>
            <person name="Grigoriev I.V."/>
            <person name="Hibbett D.S."/>
        </authorList>
    </citation>
    <scope>NUCLEOTIDE SEQUENCE [LARGE SCALE GENOMIC DNA]</scope>
    <source>
        <strain evidence="2 3">TC161</strain>
    </source>
</reference>
<evidence type="ECO:0000259" key="1">
    <source>
        <dbReference type="Pfam" id="PF24476"/>
    </source>
</evidence>
<dbReference type="InParanoid" id="A0A161TPU7"/>
<dbReference type="PANTHER" id="PTHR35186">
    <property type="entry name" value="ANK_REP_REGION DOMAIN-CONTAINING PROTEIN"/>
    <property type="match status" value="1"/>
</dbReference>
<dbReference type="GeneID" id="28902116"/>
<dbReference type="InterPro" id="IPR011009">
    <property type="entry name" value="Kinase-like_dom_sf"/>
</dbReference>
<dbReference type="EMBL" id="KV407456">
    <property type="protein sequence ID" value="KZF24286.1"/>
    <property type="molecule type" value="Genomic_DNA"/>
</dbReference>
<accession>A0A161TPU7</accession>
<dbReference type="Gene3D" id="1.10.510.10">
    <property type="entry name" value="Transferase(Phosphotransferase) domain 1"/>
    <property type="match status" value="1"/>
</dbReference>
<evidence type="ECO:0000313" key="3">
    <source>
        <dbReference type="Proteomes" id="UP000076632"/>
    </source>
</evidence>
<dbReference type="RefSeq" id="XP_018189841.1">
    <property type="nucleotide sequence ID" value="XM_018336979.1"/>
</dbReference>
<gene>
    <name evidence="2" type="ORF">L228DRAFT_93292</name>
</gene>
<organism evidence="2 3">
    <name type="scientific">Xylona heveae (strain CBS 132557 / TC161)</name>
    <dbReference type="NCBI Taxonomy" id="1328760"/>
    <lineage>
        <taxon>Eukaryota</taxon>
        <taxon>Fungi</taxon>
        <taxon>Dikarya</taxon>
        <taxon>Ascomycota</taxon>
        <taxon>Pezizomycotina</taxon>
        <taxon>Xylonomycetes</taxon>
        <taxon>Xylonales</taxon>
        <taxon>Xylonaceae</taxon>
        <taxon>Xylona</taxon>
    </lineage>
</organism>
<protein>
    <recommendedName>
        <fullName evidence="1">DUF7580 domain-containing protein</fullName>
    </recommendedName>
</protein>
<dbReference type="Proteomes" id="UP000076632">
    <property type="component" value="Unassembled WGS sequence"/>
</dbReference>
<dbReference type="Pfam" id="PF24476">
    <property type="entry name" value="DUF7580"/>
    <property type="match status" value="1"/>
</dbReference>
<evidence type="ECO:0000313" key="2">
    <source>
        <dbReference type="EMBL" id="KZF24286.1"/>
    </source>
</evidence>
<feature type="domain" description="DUF7580" evidence="1">
    <location>
        <begin position="248"/>
        <end position="442"/>
    </location>
</feature>
<sequence length="445" mass="50922">MDDYRCVVDKHHESRNGSVLISSTVPLKVPSKIKVDHSSIKHFQEQLNFLYAALASTGNCYCHEFNLRLEFKPIPEYSTATRSTEVGHGDQLDPIRQPVFNLLAIYGDHQSLWSREPLFGTESAFGSEMQIDDSFECGRYQLDALEVKPRLIIQHQLKDCSQTQNDERASTAKPKRKVTFTFETETVLGKRSSTIEKSVDGSKIISTKKIDNLCNCLATGNGHQNTDECLGYVPTQNNYLYYFYRAPKAKDVPKKGNMTLLHFLGIDDKDMRLPCQDRVRLALTLALSLLHLHSSSWIKQRWRSRDVLLFSENDENWAPYISAAFNGVHQGQIESTKTLKTSHIYSLGIILLEIGRSRPLLDHGKGKMRESHKDFDDEIREIYEAHCHIDRKTLSRELGAQYHEAVKCCIQWDREKDDLSNKDIQKAFCDNVVSKLEMALEAFSL</sequence>
<dbReference type="PANTHER" id="PTHR35186:SF4">
    <property type="entry name" value="PRION-INHIBITION AND PROPAGATION HELO DOMAIN-CONTAINING PROTEIN"/>
    <property type="match status" value="1"/>
</dbReference>
<keyword evidence="3" id="KW-1185">Reference proteome</keyword>
<dbReference type="AlphaFoldDB" id="A0A161TPU7"/>
<dbReference type="STRING" id="1328760.A0A161TPU7"/>
<proteinExistence type="predicted"/>
<dbReference type="OrthoDB" id="1911848at2759"/>
<dbReference type="InterPro" id="IPR056002">
    <property type="entry name" value="DUF7580"/>
</dbReference>